<dbReference type="ExpressionAtlas" id="F6SF18">
    <property type="expression patterns" value="baseline and differential"/>
</dbReference>
<dbReference type="HOGENOM" id="CLU_3068021_0_0_1"/>
<dbReference type="AlphaFoldDB" id="F6SF18"/>
<proteinExistence type="predicted"/>
<dbReference type="Ensembl" id="ENSMUST00000089775.11">
    <property type="protein sequence ID" value="ENSMUSP00000087207.6"/>
    <property type="gene ID" value="ENSMUSG00000022537.19"/>
</dbReference>
<keyword evidence="1" id="KW-0812">Transmembrane</keyword>
<dbReference type="Proteomes" id="UP000000589">
    <property type="component" value="Chromosome 16"/>
</dbReference>
<keyword evidence="1" id="KW-1133">Transmembrane helix</keyword>
<dbReference type="SMR" id="F6SF18"/>
<dbReference type="MGI" id="MGI:1924489">
    <property type="gene designation" value="Tmem44"/>
</dbReference>
<reference evidence="2" key="3">
    <citation type="submission" date="2025-08" db="UniProtKB">
        <authorList>
            <consortium name="Ensembl"/>
        </authorList>
    </citation>
    <scope>IDENTIFICATION</scope>
    <source>
        <strain evidence="2">C57BL/6J</strain>
    </source>
</reference>
<feature type="transmembrane region" description="Helical" evidence="1">
    <location>
        <begin position="26"/>
        <end position="43"/>
    </location>
</feature>
<keyword evidence="4" id="KW-1185">Reference proteome</keyword>
<reference evidence="2 4" key="2">
    <citation type="journal article" date="2011" name="PLoS Biol.">
        <title>Modernizing reference genome assemblies.</title>
        <authorList>
            <person name="Church D.M."/>
            <person name="Schneider V.A."/>
            <person name="Graves T."/>
            <person name="Auger K."/>
            <person name="Cunningham F."/>
            <person name="Bouk N."/>
            <person name="Chen H.C."/>
            <person name="Agarwala R."/>
            <person name="McLaren W.M."/>
            <person name="Ritchie G.R."/>
            <person name="Albracht D."/>
            <person name="Kremitzki M."/>
            <person name="Rock S."/>
            <person name="Kotkiewicz H."/>
            <person name="Kremitzki C."/>
            <person name="Wollam A."/>
            <person name="Trani L."/>
            <person name="Fulton L."/>
            <person name="Fulton R."/>
            <person name="Matthews L."/>
            <person name="Whitehead S."/>
            <person name="Chow W."/>
            <person name="Torrance J."/>
            <person name="Dunn M."/>
            <person name="Harden G."/>
            <person name="Threadgold G."/>
            <person name="Wood J."/>
            <person name="Collins J."/>
            <person name="Heath P."/>
            <person name="Griffiths G."/>
            <person name="Pelan S."/>
            <person name="Grafham D."/>
            <person name="Eichler E.E."/>
            <person name="Weinstock G."/>
            <person name="Mardis E.R."/>
            <person name="Wilson R.K."/>
            <person name="Howe K."/>
            <person name="Flicek P."/>
            <person name="Hubbard T."/>
        </authorList>
    </citation>
    <scope>NUCLEOTIDE SEQUENCE [LARGE SCALE GENOMIC DNA]</scope>
    <source>
        <strain evidence="2 4">C57BL/6J</strain>
    </source>
</reference>
<dbReference type="GeneTree" id="ENSGT00390000018718"/>
<name>F6SF18_MOUSE</name>
<evidence type="ECO:0000256" key="1">
    <source>
        <dbReference type="SAM" id="Phobius"/>
    </source>
</evidence>
<dbReference type="VEuPathDB" id="HostDB:ENSMUSG00000022537"/>
<organism evidence="2 4">
    <name type="scientific">Mus musculus</name>
    <name type="common">Mouse</name>
    <dbReference type="NCBI Taxonomy" id="10090"/>
    <lineage>
        <taxon>Eukaryota</taxon>
        <taxon>Metazoa</taxon>
        <taxon>Chordata</taxon>
        <taxon>Craniata</taxon>
        <taxon>Vertebrata</taxon>
        <taxon>Euteleostomi</taxon>
        <taxon>Mammalia</taxon>
        <taxon>Eutheria</taxon>
        <taxon>Euarchontoglires</taxon>
        <taxon>Glires</taxon>
        <taxon>Rodentia</taxon>
        <taxon>Myomorpha</taxon>
        <taxon>Muroidea</taxon>
        <taxon>Muridae</taxon>
        <taxon>Murinae</taxon>
        <taxon>Mus</taxon>
        <taxon>Mus</taxon>
    </lineage>
</organism>
<evidence type="ECO:0000313" key="2">
    <source>
        <dbReference type="Ensembl" id="ENSMUSP00000087207.6"/>
    </source>
</evidence>
<reference evidence="2" key="4">
    <citation type="submission" date="2025-09" db="UniProtKB">
        <authorList>
            <consortium name="Ensembl"/>
        </authorList>
    </citation>
    <scope>IDENTIFICATION</scope>
    <source>
        <strain evidence="2">C57BL/6J</strain>
    </source>
</reference>
<evidence type="ECO:0000313" key="3">
    <source>
        <dbReference type="MGI" id="MGI:1924489"/>
    </source>
</evidence>
<dbReference type="Antibodypedia" id="50183">
    <property type="antibodies" value="40 antibodies from 12 providers"/>
</dbReference>
<evidence type="ECO:0000313" key="4">
    <source>
        <dbReference type="Proteomes" id="UP000000589"/>
    </source>
</evidence>
<protein>
    <submittedName>
        <fullName evidence="2">Transmembrane protein 44</fullName>
    </submittedName>
</protein>
<dbReference type="AGR" id="MGI:1924489"/>
<dbReference type="Bgee" id="ENSMUSG00000022537">
    <property type="expression patterns" value="Expressed in cortical plate and 138 other cell types or tissues"/>
</dbReference>
<gene>
    <name evidence="2 3" type="primary">Tmem44</name>
</gene>
<reference evidence="2 4" key="1">
    <citation type="journal article" date="2009" name="PLoS Biol.">
        <title>Lineage-specific biology revealed by a finished genome assembly of the mouse.</title>
        <authorList>
            <consortium name="Mouse Genome Sequencing Consortium"/>
            <person name="Church D.M."/>
            <person name="Goodstadt L."/>
            <person name="Hillier L.W."/>
            <person name="Zody M.C."/>
            <person name="Goldstein S."/>
            <person name="She X."/>
            <person name="Bult C.J."/>
            <person name="Agarwala R."/>
            <person name="Cherry J.L."/>
            <person name="DiCuccio M."/>
            <person name="Hlavina W."/>
            <person name="Kapustin Y."/>
            <person name="Meric P."/>
            <person name="Maglott D."/>
            <person name="Birtle Z."/>
            <person name="Marques A.C."/>
            <person name="Graves T."/>
            <person name="Zhou S."/>
            <person name="Teague B."/>
            <person name="Potamousis K."/>
            <person name="Churas C."/>
            <person name="Place M."/>
            <person name="Herschleb J."/>
            <person name="Runnheim R."/>
            <person name="Forrest D."/>
            <person name="Amos-Landgraf J."/>
            <person name="Schwartz D.C."/>
            <person name="Cheng Z."/>
            <person name="Lindblad-Toh K."/>
            <person name="Eichler E.E."/>
            <person name="Ponting C.P."/>
        </authorList>
    </citation>
    <scope>NUCLEOTIDE SEQUENCE [LARGE SCALE GENOMIC DNA]</scope>
    <source>
        <strain evidence="2 4">C57BL/6J</strain>
    </source>
</reference>
<sequence>MEEGASAAPPLLNWDYLERCFARRRVCISFGLWICAACCWIAAHTLCCYQSDEEPAS</sequence>
<keyword evidence="1" id="KW-0472">Membrane</keyword>
<accession>F6SF18</accession>
<dbReference type="ProteomicsDB" id="324263"/>